<proteinExistence type="predicted"/>
<accession>A0ABP6ZBT0</accession>
<name>A0ABP6ZBT0_9ACTN</name>
<dbReference type="InterPro" id="IPR036188">
    <property type="entry name" value="FAD/NAD-bd_sf"/>
</dbReference>
<gene>
    <name evidence="2" type="ORF">GCM10022419_106550</name>
</gene>
<evidence type="ECO:0000313" key="2">
    <source>
        <dbReference type="EMBL" id="GAA3604520.1"/>
    </source>
</evidence>
<protein>
    <recommendedName>
        <fullName evidence="4">FAD/NAD(P)-binding domain-containing protein</fullName>
    </recommendedName>
</protein>
<organism evidence="2 3">
    <name type="scientific">Nonomuraea rosea</name>
    <dbReference type="NCBI Taxonomy" id="638574"/>
    <lineage>
        <taxon>Bacteria</taxon>
        <taxon>Bacillati</taxon>
        <taxon>Actinomycetota</taxon>
        <taxon>Actinomycetes</taxon>
        <taxon>Streptosporangiales</taxon>
        <taxon>Streptosporangiaceae</taxon>
        <taxon>Nonomuraea</taxon>
    </lineage>
</organism>
<comment type="caution">
    <text evidence="2">The sequence shown here is derived from an EMBL/GenBank/DDBJ whole genome shotgun (WGS) entry which is preliminary data.</text>
</comment>
<evidence type="ECO:0008006" key="4">
    <source>
        <dbReference type="Google" id="ProtNLM"/>
    </source>
</evidence>
<dbReference type="Proteomes" id="UP001500630">
    <property type="component" value="Unassembled WGS sequence"/>
</dbReference>
<reference evidence="3" key="1">
    <citation type="journal article" date="2019" name="Int. J. Syst. Evol. Microbiol.">
        <title>The Global Catalogue of Microorganisms (GCM) 10K type strain sequencing project: providing services to taxonomists for standard genome sequencing and annotation.</title>
        <authorList>
            <consortium name="The Broad Institute Genomics Platform"/>
            <consortium name="The Broad Institute Genome Sequencing Center for Infectious Disease"/>
            <person name="Wu L."/>
            <person name="Ma J."/>
        </authorList>
    </citation>
    <scope>NUCLEOTIDE SEQUENCE [LARGE SCALE GENOMIC DNA]</scope>
    <source>
        <strain evidence="3">JCM 17326</strain>
    </source>
</reference>
<dbReference type="Gene3D" id="3.50.50.60">
    <property type="entry name" value="FAD/NAD(P)-binding domain"/>
    <property type="match status" value="2"/>
</dbReference>
<keyword evidence="3" id="KW-1185">Reference proteome</keyword>
<sequence length="151" mass="16180">MSNAAISAPAGTQAPPRIRGRGGRRPERSRRCSASPTGQPEQLASHGLFCFVGADPVSGWLTGVAKADDGFVLTDVRLVAGSSGLPLPFQTSAPRVFAVGDVRASSTKRITTGRRRRRERNLLCTRGAHRRLTRPSASTNTVSGRRRVLFS</sequence>
<evidence type="ECO:0000313" key="3">
    <source>
        <dbReference type="Proteomes" id="UP001500630"/>
    </source>
</evidence>
<evidence type="ECO:0000256" key="1">
    <source>
        <dbReference type="SAM" id="MobiDB-lite"/>
    </source>
</evidence>
<feature type="region of interest" description="Disordered" evidence="1">
    <location>
        <begin position="1"/>
        <end position="41"/>
    </location>
</feature>
<feature type="compositionally biased region" description="Polar residues" evidence="1">
    <location>
        <begin position="32"/>
        <end position="41"/>
    </location>
</feature>
<dbReference type="EMBL" id="BAABDQ010000039">
    <property type="protein sequence ID" value="GAA3604520.1"/>
    <property type="molecule type" value="Genomic_DNA"/>
</dbReference>
<dbReference type="RefSeq" id="WP_345574161.1">
    <property type="nucleotide sequence ID" value="NZ_BAABDQ010000039.1"/>
</dbReference>